<dbReference type="AlphaFoldDB" id="A0A2W4R149"/>
<dbReference type="GO" id="GO:0000731">
    <property type="term" value="P:DNA synthesis involved in DNA repair"/>
    <property type="evidence" value="ECO:0007669"/>
    <property type="project" value="TreeGrafter"/>
</dbReference>
<gene>
    <name evidence="2" type="ORF">DM484_14115</name>
</gene>
<dbReference type="EMBL" id="QJPH01000331">
    <property type="protein sequence ID" value="PZN77752.1"/>
    <property type="molecule type" value="Genomic_DNA"/>
</dbReference>
<dbReference type="InterPro" id="IPR003959">
    <property type="entry name" value="ATPase_AAA_core"/>
</dbReference>
<dbReference type="PANTHER" id="PTHR32182:SF22">
    <property type="entry name" value="ATP-DEPENDENT ENDONUCLEASE, OLD FAMILY-RELATED"/>
    <property type="match status" value="1"/>
</dbReference>
<proteinExistence type="predicted"/>
<dbReference type="InterPro" id="IPR014555">
    <property type="entry name" value="RecF-like"/>
</dbReference>
<dbReference type="SUPFAM" id="SSF52540">
    <property type="entry name" value="P-loop containing nucleoside triphosphate hydrolases"/>
    <property type="match status" value="1"/>
</dbReference>
<comment type="caution">
    <text evidence="2">The sequence shown here is derived from an EMBL/GenBank/DDBJ whole genome shotgun (WGS) entry which is preliminary data.</text>
</comment>
<evidence type="ECO:0000313" key="3">
    <source>
        <dbReference type="Proteomes" id="UP000249396"/>
    </source>
</evidence>
<evidence type="ECO:0000313" key="2">
    <source>
        <dbReference type="EMBL" id="PZN77752.1"/>
    </source>
</evidence>
<sequence length="394" mass="44674">MKITKLDIEGFRSLRKVSWQPGDLNVVIGPNGSGKSNLLRFLELIAVSAQGKLEKYIQLLGGMEAIVWDGAASSIKFDIDFRPTSGSDNAHYELELERIRFENYYQISKELLTELCKNKNTHEDQMSTFLLRNKQETLFFNGENELPVPVLKKFALSKESMLSFSNSPFSDNFNIPFCQEDIASIIVYHDLRTDKDSPIRQPTITQLEKRIEPDGQNLIAVLHTLYTGDRDFKNDINSAMRVAFGDDFEELVFPPASDQRIQLRVRWKSLKREQSAADLSDGTLRFLFLLTVLASPDPPPVIAIDEPETGLHPSMFPIVAEFAQDASLRSQVILATHSPQFLDAFTDAMPTTTVALWENGETILRTLPKQELEYWLKEYSLGALFRSGELEQMG</sequence>
<dbReference type="PIRSF" id="PIRSF029347">
    <property type="entry name" value="RecF"/>
    <property type="match status" value="1"/>
</dbReference>
<reference evidence="2 3" key="1">
    <citation type="journal article" date="2018" name="Aquat. Microb. Ecol.">
        <title>Gammaproteobacterial methanotrophs dominate.</title>
        <authorList>
            <person name="Rissanen A.J."/>
            <person name="Saarenheimo J."/>
            <person name="Tiirola M."/>
            <person name="Peura S."/>
            <person name="Aalto S.L."/>
            <person name="Karvinen A."/>
            <person name="Nykanen H."/>
        </authorList>
    </citation>
    <scope>NUCLEOTIDE SEQUENCE [LARGE SCALE GENOMIC DNA]</scope>
    <source>
        <strain evidence="2">AMbin10</strain>
    </source>
</reference>
<dbReference type="GO" id="GO:0005524">
    <property type="term" value="F:ATP binding"/>
    <property type="evidence" value="ECO:0007669"/>
    <property type="project" value="InterPro"/>
</dbReference>
<accession>A0A2W4R149</accession>
<dbReference type="Proteomes" id="UP000249396">
    <property type="component" value="Unassembled WGS sequence"/>
</dbReference>
<dbReference type="InterPro" id="IPR027417">
    <property type="entry name" value="P-loop_NTPase"/>
</dbReference>
<name>A0A2W4R149_9GAMM</name>
<evidence type="ECO:0000259" key="1">
    <source>
        <dbReference type="Pfam" id="PF13304"/>
    </source>
</evidence>
<dbReference type="Pfam" id="PF13304">
    <property type="entry name" value="AAA_21"/>
    <property type="match status" value="1"/>
</dbReference>
<dbReference type="GO" id="GO:0006302">
    <property type="term" value="P:double-strand break repair"/>
    <property type="evidence" value="ECO:0007669"/>
    <property type="project" value="TreeGrafter"/>
</dbReference>
<dbReference type="Gene3D" id="3.40.50.300">
    <property type="entry name" value="P-loop containing nucleotide triphosphate hydrolases"/>
    <property type="match status" value="1"/>
</dbReference>
<organism evidence="2 3">
    <name type="scientific">Candidatus Methylumidiphilus alinenensis</name>
    <dbReference type="NCBI Taxonomy" id="2202197"/>
    <lineage>
        <taxon>Bacteria</taxon>
        <taxon>Pseudomonadati</taxon>
        <taxon>Pseudomonadota</taxon>
        <taxon>Gammaproteobacteria</taxon>
        <taxon>Methylococcales</taxon>
        <taxon>Candidatus Methylumidiphilus</taxon>
    </lineage>
</organism>
<dbReference type="PANTHER" id="PTHR32182">
    <property type="entry name" value="DNA REPLICATION AND REPAIR PROTEIN RECF"/>
    <property type="match status" value="1"/>
</dbReference>
<protein>
    <submittedName>
        <fullName evidence="2">Chromosome segregation protein SMC</fullName>
    </submittedName>
</protein>
<dbReference type="GO" id="GO:0016887">
    <property type="term" value="F:ATP hydrolysis activity"/>
    <property type="evidence" value="ECO:0007669"/>
    <property type="project" value="InterPro"/>
</dbReference>
<feature type="domain" description="ATPase AAA-type core" evidence="1">
    <location>
        <begin position="24"/>
        <end position="343"/>
    </location>
</feature>